<comment type="caution">
    <text evidence="3">The sequence shown here is derived from an EMBL/GenBank/DDBJ whole genome shotgun (WGS) entry which is preliminary data.</text>
</comment>
<evidence type="ECO:0000313" key="3">
    <source>
        <dbReference type="EMBL" id="KAG2253705.1"/>
    </source>
</evidence>
<dbReference type="Proteomes" id="UP000886595">
    <property type="component" value="Unassembled WGS sequence"/>
</dbReference>
<evidence type="ECO:0000313" key="4">
    <source>
        <dbReference type="Proteomes" id="UP000886595"/>
    </source>
</evidence>
<accession>A0A8X7PM71</accession>
<keyword evidence="2" id="KW-0472">Membrane</keyword>
<feature type="compositionally biased region" description="Polar residues" evidence="1">
    <location>
        <begin position="1"/>
        <end position="11"/>
    </location>
</feature>
<reference evidence="3 4" key="1">
    <citation type="submission" date="2020-02" db="EMBL/GenBank/DDBJ databases">
        <authorList>
            <person name="Ma Q."/>
            <person name="Huang Y."/>
            <person name="Song X."/>
            <person name="Pei D."/>
        </authorList>
    </citation>
    <scope>NUCLEOTIDE SEQUENCE [LARGE SCALE GENOMIC DNA]</scope>
    <source>
        <strain evidence="3">Sxm20200214</strain>
        <tissue evidence="3">Leaf</tissue>
    </source>
</reference>
<name>A0A8X7PM71_BRACI</name>
<sequence>MKWNADASSSKCIPETDVKPSADEPGTSVMRRCRSRKCKQRRSSKPSRICAILFAQFFVFNVTYCLYLGAERLLKVLVYMHRFKEMPMTVCYNEEKLDECSKEYSVLLGVCRCRIRDLYLENSRCAGTQILQAKADP</sequence>
<feature type="transmembrane region" description="Helical" evidence="2">
    <location>
        <begin position="49"/>
        <end position="70"/>
    </location>
</feature>
<keyword evidence="2" id="KW-0812">Transmembrane</keyword>
<proteinExistence type="predicted"/>
<organism evidence="3 4">
    <name type="scientific">Brassica carinata</name>
    <name type="common">Ethiopian mustard</name>
    <name type="synonym">Abyssinian cabbage</name>
    <dbReference type="NCBI Taxonomy" id="52824"/>
    <lineage>
        <taxon>Eukaryota</taxon>
        <taxon>Viridiplantae</taxon>
        <taxon>Streptophyta</taxon>
        <taxon>Embryophyta</taxon>
        <taxon>Tracheophyta</taxon>
        <taxon>Spermatophyta</taxon>
        <taxon>Magnoliopsida</taxon>
        <taxon>eudicotyledons</taxon>
        <taxon>Gunneridae</taxon>
        <taxon>Pentapetalae</taxon>
        <taxon>rosids</taxon>
        <taxon>malvids</taxon>
        <taxon>Brassicales</taxon>
        <taxon>Brassicaceae</taxon>
        <taxon>Brassiceae</taxon>
        <taxon>Brassica</taxon>
    </lineage>
</organism>
<protein>
    <submittedName>
        <fullName evidence="3">Uncharacterized protein</fullName>
    </submittedName>
</protein>
<dbReference type="EMBL" id="JAAMPC010000016">
    <property type="protein sequence ID" value="KAG2253705.1"/>
    <property type="molecule type" value="Genomic_DNA"/>
</dbReference>
<keyword evidence="4" id="KW-1185">Reference proteome</keyword>
<keyword evidence="2" id="KW-1133">Transmembrane helix</keyword>
<evidence type="ECO:0000256" key="2">
    <source>
        <dbReference type="SAM" id="Phobius"/>
    </source>
</evidence>
<dbReference type="AlphaFoldDB" id="A0A8X7PM71"/>
<gene>
    <name evidence="3" type="ORF">Bca52824_083841</name>
</gene>
<evidence type="ECO:0000256" key="1">
    <source>
        <dbReference type="SAM" id="MobiDB-lite"/>
    </source>
</evidence>
<feature type="region of interest" description="Disordered" evidence="1">
    <location>
        <begin position="1"/>
        <end position="28"/>
    </location>
</feature>